<evidence type="ECO:0000313" key="1">
    <source>
        <dbReference type="EMBL" id="KAK6635892.1"/>
    </source>
</evidence>
<name>A0ABR1BA11_POLSC</name>
<organism evidence="1 2">
    <name type="scientific">Polyplax serrata</name>
    <name type="common">Common mouse louse</name>
    <dbReference type="NCBI Taxonomy" id="468196"/>
    <lineage>
        <taxon>Eukaryota</taxon>
        <taxon>Metazoa</taxon>
        <taxon>Ecdysozoa</taxon>
        <taxon>Arthropoda</taxon>
        <taxon>Hexapoda</taxon>
        <taxon>Insecta</taxon>
        <taxon>Pterygota</taxon>
        <taxon>Neoptera</taxon>
        <taxon>Paraneoptera</taxon>
        <taxon>Psocodea</taxon>
        <taxon>Troctomorpha</taxon>
        <taxon>Phthiraptera</taxon>
        <taxon>Anoplura</taxon>
        <taxon>Polyplacidae</taxon>
        <taxon>Polyplax</taxon>
    </lineage>
</organism>
<dbReference type="EMBL" id="JAWJWF010000003">
    <property type="protein sequence ID" value="KAK6635892.1"/>
    <property type="molecule type" value="Genomic_DNA"/>
</dbReference>
<keyword evidence="2" id="KW-1185">Reference proteome</keyword>
<dbReference type="Proteomes" id="UP001359485">
    <property type="component" value="Unassembled WGS sequence"/>
</dbReference>
<sequence>MANALQLKRLQTQMCRKFVFTKVWKPFEKQNKMCFYRHLNIDAFDIAQTKERNLKKHSYFYEYRQYILENCHRTVYNKNERDVFDSSAHNPIIKQLTEIKHDFPQRPDLMNELQVYVKNELHVLSYDELLDVTNLIGTYVLHERGTEIKAIKAALDQEYLNRRGNLTFEQTLKSIDVLARCGKNNKFWFTLKSLSKYCTILDKIDLKEALHILFLLYCYKKVPGSDVKFSFQIAVNNIIQNINLLELGLVGYTLSKVNLKISHLDLIKNMVNKLLSNIEDIDSQTLECVSLALIKSSTKVALEPHVVKLQESFISTAEKFNISSLACLSSVGLRSDILNKDLFERVLVKVKDNIHECTLYDLNMLLTVCATFNVEDKEFFNLALNVFLTNEHNIHPSIEFVRHLICLEIFDVESIKRIMSERFISATFKSKSYSAIRDTVFIDTTIDIEIPTYDGPRLDDKRKKKALKAVRCHDYFELPLQAHKNALRVIFEICKKLYGIEAVAWKKVLPCDHSVIIIRLNKCFNPEPIPTDFKINNKLAFQPTIKGDHIWFGIVAHENKQDKMVQTVGRQLKILGYTPLMVPVSKLIISCKNKSANEYIEDLIKTELNQHSKLVQSHLQS</sequence>
<proteinExistence type="predicted"/>
<protein>
    <submittedName>
        <fullName evidence="1">Uncharacterized protein</fullName>
    </submittedName>
</protein>
<comment type="caution">
    <text evidence="1">The sequence shown here is derived from an EMBL/GenBank/DDBJ whole genome shotgun (WGS) entry which is preliminary data.</text>
</comment>
<reference evidence="1 2" key="1">
    <citation type="submission" date="2023-09" db="EMBL/GenBank/DDBJ databases">
        <title>Genomes of two closely related lineages of the louse Polyplax serrata with different host specificities.</title>
        <authorList>
            <person name="Martinu J."/>
            <person name="Tarabai H."/>
            <person name="Stefka J."/>
            <person name="Hypsa V."/>
        </authorList>
    </citation>
    <scope>NUCLEOTIDE SEQUENCE [LARGE SCALE GENOMIC DNA]</scope>
    <source>
        <strain evidence="1">98ZLc_SE</strain>
    </source>
</reference>
<accession>A0ABR1BA11</accession>
<gene>
    <name evidence="1" type="ORF">RUM44_001146</name>
</gene>
<evidence type="ECO:0000313" key="2">
    <source>
        <dbReference type="Proteomes" id="UP001359485"/>
    </source>
</evidence>